<reference evidence="1 2" key="1">
    <citation type="submission" date="2019-03" db="EMBL/GenBank/DDBJ databases">
        <title>Genomic Encyclopedia of Archaeal and Bacterial Type Strains, Phase II (KMG-II): from individual species to whole genera.</title>
        <authorList>
            <person name="Goeker M."/>
        </authorList>
    </citation>
    <scope>NUCLEOTIDE SEQUENCE [LARGE SCALE GENOMIC DNA]</scope>
    <source>
        <strain evidence="1 2">RL-C</strain>
    </source>
</reference>
<sequence>MSALDQRISNFLKNHSVLTMATSFGDEPYCANLFYAFLPEDNCFVVTSDMNTKHIRNISHNIFVAGSIVDACNLPVVKGVQFQGVISEPSQVLAEKAKKAYSSLFPFSHGMNTTLWVIDLTFVKYTDSTLGFGKKLIWKK</sequence>
<organism evidence="1 2">
    <name type="scientific">Acetobacteroides hydrogenigenes</name>
    <dbReference type="NCBI Taxonomy" id="979970"/>
    <lineage>
        <taxon>Bacteria</taxon>
        <taxon>Pseudomonadati</taxon>
        <taxon>Bacteroidota</taxon>
        <taxon>Bacteroidia</taxon>
        <taxon>Bacteroidales</taxon>
        <taxon>Rikenellaceae</taxon>
        <taxon>Acetobacteroides</taxon>
    </lineage>
</organism>
<dbReference type="InterPro" id="IPR012349">
    <property type="entry name" value="Split_barrel_FMN-bd"/>
</dbReference>
<dbReference type="AlphaFoldDB" id="A0A4R2EU06"/>
<accession>A0A4R2EU06</accession>
<dbReference type="EMBL" id="SLWB01000002">
    <property type="protein sequence ID" value="TCN72105.1"/>
    <property type="molecule type" value="Genomic_DNA"/>
</dbReference>
<dbReference type="SUPFAM" id="SSF50475">
    <property type="entry name" value="FMN-binding split barrel"/>
    <property type="match status" value="1"/>
</dbReference>
<dbReference type="RefSeq" id="WP_131838174.1">
    <property type="nucleotide sequence ID" value="NZ_SLWB01000002.1"/>
</dbReference>
<dbReference type="OrthoDB" id="663512at2"/>
<protein>
    <submittedName>
        <fullName evidence="1">Uncharacterized protein</fullName>
    </submittedName>
</protein>
<dbReference type="Proteomes" id="UP000294830">
    <property type="component" value="Unassembled WGS sequence"/>
</dbReference>
<name>A0A4R2EU06_9BACT</name>
<evidence type="ECO:0000313" key="1">
    <source>
        <dbReference type="EMBL" id="TCN72105.1"/>
    </source>
</evidence>
<proteinExistence type="predicted"/>
<comment type="caution">
    <text evidence="1">The sequence shown here is derived from an EMBL/GenBank/DDBJ whole genome shotgun (WGS) entry which is preliminary data.</text>
</comment>
<evidence type="ECO:0000313" key="2">
    <source>
        <dbReference type="Proteomes" id="UP000294830"/>
    </source>
</evidence>
<dbReference type="Gene3D" id="2.30.110.10">
    <property type="entry name" value="Electron Transport, Fmn-binding Protein, Chain A"/>
    <property type="match status" value="1"/>
</dbReference>
<gene>
    <name evidence="1" type="ORF">CLV25_10268</name>
</gene>
<keyword evidence="2" id="KW-1185">Reference proteome</keyword>